<evidence type="ECO:0000313" key="1">
    <source>
        <dbReference type="EMBL" id="MCI15523.1"/>
    </source>
</evidence>
<dbReference type="Proteomes" id="UP000265520">
    <property type="component" value="Unassembled WGS sequence"/>
</dbReference>
<name>A0A392PTV3_9FABA</name>
<evidence type="ECO:0000313" key="2">
    <source>
        <dbReference type="Proteomes" id="UP000265520"/>
    </source>
</evidence>
<proteinExistence type="predicted"/>
<protein>
    <submittedName>
        <fullName evidence="1">F-box protein</fullName>
    </submittedName>
</protein>
<organism evidence="1 2">
    <name type="scientific">Trifolium medium</name>
    <dbReference type="NCBI Taxonomy" id="97028"/>
    <lineage>
        <taxon>Eukaryota</taxon>
        <taxon>Viridiplantae</taxon>
        <taxon>Streptophyta</taxon>
        <taxon>Embryophyta</taxon>
        <taxon>Tracheophyta</taxon>
        <taxon>Spermatophyta</taxon>
        <taxon>Magnoliopsida</taxon>
        <taxon>eudicotyledons</taxon>
        <taxon>Gunneridae</taxon>
        <taxon>Pentapetalae</taxon>
        <taxon>rosids</taxon>
        <taxon>fabids</taxon>
        <taxon>Fabales</taxon>
        <taxon>Fabaceae</taxon>
        <taxon>Papilionoideae</taxon>
        <taxon>50 kb inversion clade</taxon>
        <taxon>NPAAA clade</taxon>
        <taxon>Hologalegina</taxon>
        <taxon>IRL clade</taxon>
        <taxon>Trifolieae</taxon>
        <taxon>Trifolium</taxon>
    </lineage>
</organism>
<reference evidence="1 2" key="1">
    <citation type="journal article" date="2018" name="Front. Plant Sci.">
        <title>Red Clover (Trifolium pratense) and Zigzag Clover (T. medium) - A Picture of Genomic Similarities and Differences.</title>
        <authorList>
            <person name="Dluhosova J."/>
            <person name="Istvanek J."/>
            <person name="Nedelnik J."/>
            <person name="Repkova J."/>
        </authorList>
    </citation>
    <scope>NUCLEOTIDE SEQUENCE [LARGE SCALE GENOMIC DNA]</scope>
    <source>
        <strain evidence="2">cv. 10/8</strain>
        <tissue evidence="1">Leaf</tissue>
    </source>
</reference>
<accession>A0A392PTV3</accession>
<feature type="non-terminal residue" evidence="1">
    <location>
        <position position="1"/>
    </location>
</feature>
<sequence length="153" mass="17314">TEVHLNGMCHWVGKIDDDEIYVMSFNLSNDVFFTTPVDCNGDSFFKLVALNGYVSIISSYCYNAESYDISILGEIGVKESWTRLFHVGPLSQVECPIGAGKKGNIFFRNSVGKLAWFDLTTGVFEMRDDKEKRFIGQIIVYKKNLCRIGVMNN</sequence>
<keyword evidence="2" id="KW-1185">Reference proteome</keyword>
<dbReference type="AlphaFoldDB" id="A0A392PTV3"/>
<comment type="caution">
    <text evidence="1">The sequence shown here is derived from an EMBL/GenBank/DDBJ whole genome shotgun (WGS) entry which is preliminary data.</text>
</comment>
<dbReference type="EMBL" id="LXQA010096849">
    <property type="protein sequence ID" value="MCI15523.1"/>
    <property type="molecule type" value="Genomic_DNA"/>
</dbReference>